<accession>A0A4Y7TC95</accession>
<dbReference type="InterPro" id="IPR001810">
    <property type="entry name" value="F-box_dom"/>
</dbReference>
<dbReference type="Gene3D" id="1.20.1280.50">
    <property type="match status" value="1"/>
</dbReference>
<reference evidence="3 4" key="1">
    <citation type="journal article" date="2019" name="Nat. Ecol. Evol.">
        <title>Megaphylogeny resolves global patterns of mushroom evolution.</title>
        <authorList>
            <person name="Varga T."/>
            <person name="Krizsan K."/>
            <person name="Foldi C."/>
            <person name="Dima B."/>
            <person name="Sanchez-Garcia M."/>
            <person name="Sanchez-Ramirez S."/>
            <person name="Szollosi G.J."/>
            <person name="Szarkandi J.G."/>
            <person name="Papp V."/>
            <person name="Albert L."/>
            <person name="Andreopoulos W."/>
            <person name="Angelini C."/>
            <person name="Antonin V."/>
            <person name="Barry K.W."/>
            <person name="Bougher N.L."/>
            <person name="Buchanan P."/>
            <person name="Buyck B."/>
            <person name="Bense V."/>
            <person name="Catcheside P."/>
            <person name="Chovatia M."/>
            <person name="Cooper J."/>
            <person name="Damon W."/>
            <person name="Desjardin D."/>
            <person name="Finy P."/>
            <person name="Geml J."/>
            <person name="Haridas S."/>
            <person name="Hughes K."/>
            <person name="Justo A."/>
            <person name="Karasinski D."/>
            <person name="Kautmanova I."/>
            <person name="Kiss B."/>
            <person name="Kocsube S."/>
            <person name="Kotiranta H."/>
            <person name="LaButti K.M."/>
            <person name="Lechner B.E."/>
            <person name="Liimatainen K."/>
            <person name="Lipzen A."/>
            <person name="Lukacs Z."/>
            <person name="Mihaltcheva S."/>
            <person name="Morgado L.N."/>
            <person name="Niskanen T."/>
            <person name="Noordeloos M.E."/>
            <person name="Ohm R.A."/>
            <person name="Ortiz-Santana B."/>
            <person name="Ovrebo C."/>
            <person name="Racz N."/>
            <person name="Riley R."/>
            <person name="Savchenko A."/>
            <person name="Shiryaev A."/>
            <person name="Soop K."/>
            <person name="Spirin V."/>
            <person name="Szebenyi C."/>
            <person name="Tomsovsky M."/>
            <person name="Tulloss R.E."/>
            <person name="Uehling J."/>
            <person name="Grigoriev I.V."/>
            <person name="Vagvolgyi C."/>
            <person name="Papp T."/>
            <person name="Martin F.M."/>
            <person name="Miettinen O."/>
            <person name="Hibbett D.S."/>
            <person name="Nagy L.G."/>
        </authorList>
    </citation>
    <scope>NUCLEOTIDE SEQUENCE [LARGE SCALE GENOMIC DNA]</scope>
    <source>
        <strain evidence="3 4">FP101781</strain>
    </source>
</reference>
<dbReference type="CDD" id="cd09917">
    <property type="entry name" value="F-box_SF"/>
    <property type="match status" value="1"/>
</dbReference>
<organism evidence="3 4">
    <name type="scientific">Coprinellus micaceus</name>
    <name type="common">Glistening ink-cap mushroom</name>
    <name type="synonym">Coprinus micaceus</name>
    <dbReference type="NCBI Taxonomy" id="71717"/>
    <lineage>
        <taxon>Eukaryota</taxon>
        <taxon>Fungi</taxon>
        <taxon>Dikarya</taxon>
        <taxon>Basidiomycota</taxon>
        <taxon>Agaricomycotina</taxon>
        <taxon>Agaricomycetes</taxon>
        <taxon>Agaricomycetidae</taxon>
        <taxon>Agaricales</taxon>
        <taxon>Agaricineae</taxon>
        <taxon>Psathyrellaceae</taxon>
        <taxon>Coprinellus</taxon>
    </lineage>
</organism>
<evidence type="ECO:0000313" key="4">
    <source>
        <dbReference type="Proteomes" id="UP000298030"/>
    </source>
</evidence>
<protein>
    <recommendedName>
        <fullName evidence="2">F-box domain-containing protein</fullName>
    </recommendedName>
</protein>
<dbReference type="InterPro" id="IPR036047">
    <property type="entry name" value="F-box-like_dom_sf"/>
</dbReference>
<sequence length="685" mass="79274">MTGVVAASERSLPNRHGAQEPERKGVDMISELPLDILREIFSRLHPTAVLRLAQTCKPFRKYLMNRTLARASVWIPALELVEDLPPCPEDISEPQYTYLMFYSRCDECRSIDTEKVVHIYLTHQMLCLDCIPKHFATIGNIPNVTDEKIGILVTEWTVPSISILEAEPVYHKESAKKLVEEYKALPPDDVDAVGDLQSRWEEWKESCVEHDRLCRSFLDHSIQAYRCLKEKRKKEIIKRMSELGFSQECETFFTDLEDMSRDQRARWKELDLTFDCLWSRRIDTDKLTDCEWKELDGIVIPYMEGERAYQSEQHRKEMMVHRMHTWFKPAFLRFIFSSPTNAGIATPGEFALTPEWRKALLSKPTEEDFSADDIAEAEAQMPASWEKIRRWKTEQLMNIVRKSKTYEGQDVREDVILLASTIFRCSECQERYTYATAIIHRCNYDAKKLGVHCSEKGVVFEESSGSRTLTCRAATGPERWIFKFFEHYRTQSDVWDLDGKVTFDDEAHEHVVHMLDVLGRGRSTLATDIEREQPYVQLLCPCYEEEASHQDKPREDVGASRRAMKWTDAVNRARPHSAGETPHPWYAKLDDEDQTSAAKFERERHQSIHMPPLWSFKMGYYESSSRESYLRALKRNRMEHPEGADATKAYVDSLPSFTKPCKIGSCVVALPSLSAEGGETAAEMQ</sequence>
<evidence type="ECO:0000256" key="1">
    <source>
        <dbReference type="SAM" id="MobiDB-lite"/>
    </source>
</evidence>
<dbReference type="EMBL" id="QPFP01000017">
    <property type="protein sequence ID" value="TEB31796.1"/>
    <property type="molecule type" value="Genomic_DNA"/>
</dbReference>
<evidence type="ECO:0000313" key="3">
    <source>
        <dbReference type="EMBL" id="TEB31796.1"/>
    </source>
</evidence>
<dbReference type="OrthoDB" id="3059952at2759"/>
<dbReference type="PROSITE" id="PS50181">
    <property type="entry name" value="FBOX"/>
    <property type="match status" value="1"/>
</dbReference>
<proteinExistence type="predicted"/>
<name>A0A4Y7TC95_COPMI</name>
<comment type="caution">
    <text evidence="3">The sequence shown here is derived from an EMBL/GenBank/DDBJ whole genome shotgun (WGS) entry which is preliminary data.</text>
</comment>
<dbReference type="AlphaFoldDB" id="A0A4Y7TC95"/>
<dbReference type="SMART" id="SM00256">
    <property type="entry name" value="FBOX"/>
    <property type="match status" value="1"/>
</dbReference>
<dbReference type="Pfam" id="PF12937">
    <property type="entry name" value="F-box-like"/>
    <property type="match status" value="1"/>
</dbReference>
<feature type="region of interest" description="Disordered" evidence="1">
    <location>
        <begin position="1"/>
        <end position="24"/>
    </location>
</feature>
<dbReference type="SUPFAM" id="SSF81383">
    <property type="entry name" value="F-box domain"/>
    <property type="match status" value="1"/>
</dbReference>
<evidence type="ECO:0000259" key="2">
    <source>
        <dbReference type="PROSITE" id="PS50181"/>
    </source>
</evidence>
<feature type="domain" description="F-box" evidence="2">
    <location>
        <begin position="26"/>
        <end position="77"/>
    </location>
</feature>
<keyword evidence="4" id="KW-1185">Reference proteome</keyword>
<gene>
    <name evidence="3" type="ORF">FA13DRAFT_1732089</name>
</gene>
<dbReference type="Proteomes" id="UP000298030">
    <property type="component" value="Unassembled WGS sequence"/>
</dbReference>